<evidence type="ECO:0000313" key="10">
    <source>
        <dbReference type="EMBL" id="SKC04662.1"/>
    </source>
</evidence>
<dbReference type="AlphaFoldDB" id="A0A1T5G8F7"/>
<evidence type="ECO:0000313" key="11">
    <source>
        <dbReference type="Proteomes" id="UP000191112"/>
    </source>
</evidence>
<proteinExistence type="inferred from homology"/>
<evidence type="ECO:0000256" key="4">
    <source>
        <dbReference type="ARBA" id="ARBA00022630"/>
    </source>
</evidence>
<dbReference type="InterPro" id="IPR004136">
    <property type="entry name" value="NMO"/>
</dbReference>
<dbReference type="PANTHER" id="PTHR42747:SF3">
    <property type="entry name" value="NITRONATE MONOOXYGENASE-RELATED"/>
    <property type="match status" value="1"/>
</dbReference>
<evidence type="ECO:0000256" key="8">
    <source>
        <dbReference type="ARBA" id="ARBA00031155"/>
    </source>
</evidence>
<evidence type="ECO:0000256" key="1">
    <source>
        <dbReference type="ARBA" id="ARBA00001917"/>
    </source>
</evidence>
<dbReference type="GO" id="GO:0009636">
    <property type="term" value="P:response to toxic substance"/>
    <property type="evidence" value="ECO:0007669"/>
    <property type="project" value="UniProtKB-KW"/>
</dbReference>
<comment type="cofactor">
    <cofactor evidence="1">
        <name>FMN</name>
        <dbReference type="ChEBI" id="CHEBI:58210"/>
    </cofactor>
</comment>
<accession>A0A1T5G8F7</accession>
<sequence>MNWNNQITELLQIKYPFIQAPMLGVSTPEMLVAAGEAGCLGSLALGDLDAETCLKNIHQVQQMTDRSFAANIFVHQLPKVNDELKFHYEKTKLFLENFAKNQNLEVEFPDFESIKLHPYQEQINAIIDAKAKIFSFTFGNIDAESIEKLKSKNINIIGTCTSLHEALELEKNDVDLICVQGLEAGGHRGSFVDENIPKIGGLSLLNSVFEKVKKPIIYAGGLCNSQTILAAKTLGAQAFQIGSMLLCSEESQLNLAEKQKLKSASEQDIMLIKSFSGRYARGLQNTFTDAFENSEYVLPYPYQNKLTANLRKVAKSQSNVNFSNIWTGQSIGHFSEKSTKDILQNLIKSI</sequence>
<dbReference type="SUPFAM" id="SSF51412">
    <property type="entry name" value="Inosine monophosphate dehydrogenase (IMPDH)"/>
    <property type="match status" value="1"/>
</dbReference>
<dbReference type="Pfam" id="PF03060">
    <property type="entry name" value="NMO"/>
    <property type="match status" value="1"/>
</dbReference>
<keyword evidence="11" id="KW-1185">Reference proteome</keyword>
<name>A0A1T5G8F7_9FLAO</name>
<dbReference type="OrthoDB" id="9778912at2"/>
<keyword evidence="6" id="KW-0560">Oxidoreductase</keyword>
<dbReference type="Gene3D" id="3.20.20.70">
    <property type="entry name" value="Aldolase class I"/>
    <property type="match status" value="1"/>
</dbReference>
<dbReference type="Proteomes" id="UP000191112">
    <property type="component" value="Unassembled WGS sequence"/>
</dbReference>
<keyword evidence="4" id="KW-0285">Flavoprotein</keyword>
<evidence type="ECO:0000256" key="2">
    <source>
        <dbReference type="ARBA" id="ARBA00009881"/>
    </source>
</evidence>
<reference evidence="10 11" key="1">
    <citation type="submission" date="2017-02" db="EMBL/GenBank/DDBJ databases">
        <authorList>
            <person name="Peterson S.W."/>
        </authorList>
    </citation>
    <scope>NUCLEOTIDE SEQUENCE [LARGE SCALE GENOMIC DNA]</scope>
    <source>
        <strain evidence="10 11">DSM 22323</strain>
    </source>
</reference>
<evidence type="ECO:0000256" key="7">
    <source>
        <dbReference type="ARBA" id="ARBA00023033"/>
    </source>
</evidence>
<dbReference type="InterPro" id="IPR013785">
    <property type="entry name" value="Aldolase_TIM"/>
</dbReference>
<organism evidence="10 11">
    <name type="scientific">Soonwooa buanensis</name>
    <dbReference type="NCBI Taxonomy" id="619805"/>
    <lineage>
        <taxon>Bacteria</taxon>
        <taxon>Pseudomonadati</taxon>
        <taxon>Bacteroidota</taxon>
        <taxon>Flavobacteriia</taxon>
        <taxon>Flavobacteriales</taxon>
        <taxon>Weeksellaceae</taxon>
        <taxon>Chryseobacterium group</taxon>
        <taxon>Soonwooa</taxon>
    </lineage>
</organism>
<dbReference type="CDD" id="cd04730">
    <property type="entry name" value="NPD_like"/>
    <property type="match status" value="1"/>
</dbReference>
<dbReference type="EMBL" id="FUYZ01000010">
    <property type="protein sequence ID" value="SKC04662.1"/>
    <property type="molecule type" value="Genomic_DNA"/>
</dbReference>
<keyword evidence="7 10" id="KW-0503">Monooxygenase</keyword>
<dbReference type="PANTHER" id="PTHR42747">
    <property type="entry name" value="NITRONATE MONOOXYGENASE-RELATED"/>
    <property type="match status" value="1"/>
</dbReference>
<comment type="similarity">
    <text evidence="2">Belongs to the nitronate monooxygenase family. NMO class I subfamily.</text>
</comment>
<evidence type="ECO:0000256" key="3">
    <source>
        <dbReference type="ARBA" id="ARBA00022575"/>
    </source>
</evidence>
<dbReference type="GO" id="GO:0018580">
    <property type="term" value="F:nitronate monooxygenase activity"/>
    <property type="evidence" value="ECO:0007669"/>
    <property type="project" value="InterPro"/>
</dbReference>
<evidence type="ECO:0000256" key="6">
    <source>
        <dbReference type="ARBA" id="ARBA00023002"/>
    </source>
</evidence>
<evidence type="ECO:0000256" key="9">
    <source>
        <dbReference type="ARBA" id="ARBA00049401"/>
    </source>
</evidence>
<keyword evidence="5" id="KW-0288">FMN</keyword>
<keyword evidence="3" id="KW-0216">Detoxification</keyword>
<protein>
    <recommendedName>
        <fullName evidence="8">Propionate 3-nitronate monooxygenase</fullName>
    </recommendedName>
</protein>
<gene>
    <name evidence="10" type="ORF">SAMN05660477_02653</name>
</gene>
<comment type="catalytic activity">
    <reaction evidence="9">
        <text>3 propionate 3-nitronate + 3 O2 + H2O = 3 3-oxopropanoate + 2 nitrate + nitrite + H2O2 + 3 H(+)</text>
        <dbReference type="Rhea" id="RHEA:57332"/>
        <dbReference type="ChEBI" id="CHEBI:15377"/>
        <dbReference type="ChEBI" id="CHEBI:15378"/>
        <dbReference type="ChEBI" id="CHEBI:15379"/>
        <dbReference type="ChEBI" id="CHEBI:16240"/>
        <dbReference type="ChEBI" id="CHEBI:16301"/>
        <dbReference type="ChEBI" id="CHEBI:17632"/>
        <dbReference type="ChEBI" id="CHEBI:33190"/>
        <dbReference type="ChEBI" id="CHEBI:136067"/>
    </reaction>
</comment>
<evidence type="ECO:0000256" key="5">
    <source>
        <dbReference type="ARBA" id="ARBA00022643"/>
    </source>
</evidence>
<dbReference type="RefSeq" id="WP_079667837.1">
    <property type="nucleotide sequence ID" value="NZ_FUYZ01000010.1"/>
</dbReference>
<dbReference type="STRING" id="619805.SAMN05660477_02653"/>